<evidence type="ECO:0000256" key="1">
    <source>
        <dbReference type="SAM" id="MobiDB-lite"/>
    </source>
</evidence>
<dbReference type="AlphaFoldDB" id="A0AA88HPU8"/>
<keyword evidence="3" id="KW-1185">Reference proteome</keyword>
<dbReference type="PANTHER" id="PTHR41156:SF1">
    <property type="entry name" value="ZASP-LIKE MOTIF DOMAIN-CONTAINING PROTEIN"/>
    <property type="match status" value="1"/>
</dbReference>
<proteinExistence type="predicted"/>
<feature type="compositionally biased region" description="Low complexity" evidence="1">
    <location>
        <begin position="850"/>
        <end position="866"/>
    </location>
</feature>
<feature type="region of interest" description="Disordered" evidence="1">
    <location>
        <begin position="796"/>
        <end position="937"/>
    </location>
</feature>
<evidence type="ECO:0000313" key="3">
    <source>
        <dbReference type="Proteomes" id="UP001187531"/>
    </source>
</evidence>
<name>A0AA88HPU8_ARTSF</name>
<organism evidence="2 3">
    <name type="scientific">Artemia franciscana</name>
    <name type="common">Brine shrimp</name>
    <name type="synonym">Artemia sanfranciscana</name>
    <dbReference type="NCBI Taxonomy" id="6661"/>
    <lineage>
        <taxon>Eukaryota</taxon>
        <taxon>Metazoa</taxon>
        <taxon>Ecdysozoa</taxon>
        <taxon>Arthropoda</taxon>
        <taxon>Crustacea</taxon>
        <taxon>Branchiopoda</taxon>
        <taxon>Anostraca</taxon>
        <taxon>Artemiidae</taxon>
        <taxon>Artemia</taxon>
    </lineage>
</organism>
<accession>A0AA88HPU8</accession>
<sequence length="961" mass="107266">TDADFLVTSVLSNSINCKCTFFSRLFIFREELSWRMSETFEAKDEWNSRLDYMLDDLQRTVSPKPERYPLVTQRKITTGYENSDRDSPDIPLLTSTPSGIKTETRIYKEWSTSGSEPAQQIKIPSREPMSFSNQSTGNATRNIHSYEQTVKSGSNLEKIPQLQFGGVGSGLDEILKTVNAIDGNVSTVQNTYESPFGAKVTKENQGFRQEVHYSTSGGNINQLDFEPNFGVAKNNRLARTYITTRSVDQPKEETALPALGVEYSLAAPNQSVQHFSETRRQQQRTVVKTYQYEQQYMTSGSAEKTESRFEGPRSSGNTIEFNKQPIPVRRMKLMSPDELDSEIDVRATLSEDEYSTIKKSSKTLQGQTRQLDSPIEGQLCNIESHPDFPKYSRTKMAQDVEPLCTVSSHPRPMCNVEFHSGFPIFKISCPSAEEPYCNIEGPGHPKIMCNIGSHPEYPRFRAGTENERRNVCTVPNHPIAFCNLPDHPFYPRYTRPGSEHDDPFCNIEDHPTIKCNIPGHPSYPDFMPLGESQTEPICNITGHPTGRCNVKFHPDYPKLVGDNGFSTAPFCFIPSHPELLCNIQGHPEYPGYMTETDALKDPYCNVPGHPETGNCNIPTHENYPKYAQPAELLPGAMPFCNIRCHPKKLHFNCNISGHPDYPIYIPDDNKSPPVCDIPNHPELLCNVPKHLDYPKFSPGPPNDGYYVCNIPLHPIMECNIPYHPEYAMHLGTLSTIAPPKCTLPGHPSLLCNIPKHPDYPNHIEDEISARGPPICNIPGHPELLCNVPHHPDYPRLSARTPQEPFCNVPSHPLTTKPRLFKPGGGSPLPLRRTGSPEPLSQDPPKKLDDLLASLSPSPMPHTTSTPVPSPTLQPERISEPAAVKPVEVPKKKKETQPCSGAPVYYPQGDIFTGKEKPVSGNTLRKRKPKNDPLKDIDDPKAGAAIIPVCLPVCCAMPCVIL</sequence>
<comment type="caution">
    <text evidence="2">The sequence shown here is derived from an EMBL/GenBank/DDBJ whole genome shotgun (WGS) entry which is preliminary data.</text>
</comment>
<reference evidence="2" key="1">
    <citation type="submission" date="2023-07" db="EMBL/GenBank/DDBJ databases">
        <title>Chromosome-level genome assembly of Artemia franciscana.</title>
        <authorList>
            <person name="Jo E."/>
        </authorList>
    </citation>
    <scope>NUCLEOTIDE SEQUENCE</scope>
    <source>
        <tissue evidence="2">Whole body</tissue>
    </source>
</reference>
<dbReference type="PANTHER" id="PTHR41156">
    <property type="entry name" value="AGAP006184-PA"/>
    <property type="match status" value="1"/>
</dbReference>
<evidence type="ECO:0000313" key="2">
    <source>
        <dbReference type="EMBL" id="KAK2715795.1"/>
    </source>
</evidence>
<dbReference type="EMBL" id="JAVRJZ010000012">
    <property type="protein sequence ID" value="KAK2715795.1"/>
    <property type="molecule type" value="Genomic_DNA"/>
</dbReference>
<dbReference type="Proteomes" id="UP001187531">
    <property type="component" value="Unassembled WGS sequence"/>
</dbReference>
<feature type="non-terminal residue" evidence="2">
    <location>
        <position position="1"/>
    </location>
</feature>
<feature type="region of interest" description="Disordered" evidence="1">
    <location>
        <begin position="298"/>
        <end position="320"/>
    </location>
</feature>
<gene>
    <name evidence="2" type="ORF">QYM36_010384</name>
</gene>
<protein>
    <submittedName>
        <fullName evidence="2">Uncharacterized protein</fullName>
    </submittedName>
</protein>